<dbReference type="Pfam" id="PF00387">
    <property type="entry name" value="PI-PLC-Y"/>
    <property type="match status" value="1"/>
</dbReference>
<dbReference type="PROSITE" id="PS50004">
    <property type="entry name" value="C2"/>
    <property type="match status" value="1"/>
</dbReference>
<dbReference type="InterPro" id="IPR000008">
    <property type="entry name" value="C2_dom"/>
</dbReference>
<evidence type="ECO:0000313" key="9">
    <source>
        <dbReference type="EMBL" id="CAF3765665.1"/>
    </source>
</evidence>
<dbReference type="Proteomes" id="UP000677228">
    <property type="component" value="Unassembled WGS sequence"/>
</dbReference>
<dbReference type="AlphaFoldDB" id="A0A8S2DVU5"/>
<evidence type="ECO:0000256" key="3">
    <source>
        <dbReference type="ARBA" id="ARBA00023224"/>
    </source>
</evidence>
<dbReference type="InterPro" id="IPR001849">
    <property type="entry name" value="PH_domain"/>
</dbReference>
<dbReference type="PRINTS" id="PR00390">
    <property type="entry name" value="PHPHLIPASEC"/>
</dbReference>
<dbReference type="InterPro" id="IPR000909">
    <property type="entry name" value="PLipase_C_PInositol-sp_X_dom"/>
</dbReference>
<organism evidence="8 10">
    <name type="scientific">Didymodactylos carnosus</name>
    <dbReference type="NCBI Taxonomy" id="1234261"/>
    <lineage>
        <taxon>Eukaryota</taxon>
        <taxon>Metazoa</taxon>
        <taxon>Spiralia</taxon>
        <taxon>Gnathifera</taxon>
        <taxon>Rotifera</taxon>
        <taxon>Eurotatoria</taxon>
        <taxon>Bdelloidea</taxon>
        <taxon>Philodinida</taxon>
        <taxon>Philodinidae</taxon>
        <taxon>Didymodactylos</taxon>
    </lineage>
</organism>
<gene>
    <name evidence="8" type="ORF">OVA965_LOCUS14312</name>
    <name evidence="9" type="ORF">TMI583_LOCUS14316</name>
</gene>
<dbReference type="GO" id="GO:0035556">
    <property type="term" value="P:intracellular signal transduction"/>
    <property type="evidence" value="ECO:0007669"/>
    <property type="project" value="InterPro"/>
</dbReference>
<evidence type="ECO:0000256" key="4">
    <source>
        <dbReference type="RuleBase" id="RU361133"/>
    </source>
</evidence>
<dbReference type="InterPro" id="IPR011993">
    <property type="entry name" value="PH-like_dom_sf"/>
</dbReference>
<protein>
    <recommendedName>
        <fullName evidence="4">Phosphoinositide phospholipase C</fullName>
        <ecNumber evidence="4">3.1.4.11</ecNumber>
    </recommendedName>
</protein>
<dbReference type="SUPFAM" id="SSF49562">
    <property type="entry name" value="C2 domain (Calcium/lipid-binding domain, CaLB)"/>
    <property type="match status" value="1"/>
</dbReference>
<dbReference type="EMBL" id="CAJNOK010006181">
    <property type="protein sequence ID" value="CAF0995938.1"/>
    <property type="molecule type" value="Genomic_DNA"/>
</dbReference>
<keyword evidence="4" id="KW-0442">Lipid degradation</keyword>
<keyword evidence="4" id="KW-0378">Hydrolase</keyword>
<keyword evidence="2" id="KW-0963">Cytoplasm</keyword>
<comment type="caution">
    <text evidence="8">The sequence shown here is derived from an EMBL/GenBank/DDBJ whole genome shotgun (WGS) entry which is preliminary data.</text>
</comment>
<dbReference type="InterPro" id="IPR017946">
    <property type="entry name" value="PLC-like_Pdiesterase_TIM-brl"/>
</dbReference>
<dbReference type="Gene3D" id="2.60.40.150">
    <property type="entry name" value="C2 domain"/>
    <property type="match status" value="1"/>
</dbReference>
<evidence type="ECO:0000256" key="2">
    <source>
        <dbReference type="ARBA" id="ARBA00022490"/>
    </source>
</evidence>
<accession>A0A8S2DVU5</accession>
<keyword evidence="4" id="KW-0443">Lipid metabolism</keyword>
<evidence type="ECO:0000313" key="10">
    <source>
        <dbReference type="Proteomes" id="UP000677228"/>
    </source>
</evidence>
<evidence type="ECO:0000313" key="8">
    <source>
        <dbReference type="EMBL" id="CAF0995938.1"/>
    </source>
</evidence>
<dbReference type="InterPro" id="IPR015359">
    <property type="entry name" value="PLC_EF-hand-like"/>
</dbReference>
<dbReference type="Gene3D" id="2.30.29.30">
    <property type="entry name" value="Pleckstrin-homology domain (PH domain)/Phosphotyrosine-binding domain (PTB)"/>
    <property type="match status" value="1"/>
</dbReference>
<dbReference type="EMBL" id="CAJOBA010006188">
    <property type="protein sequence ID" value="CAF3765665.1"/>
    <property type="molecule type" value="Genomic_DNA"/>
</dbReference>
<dbReference type="PROSITE" id="PS50007">
    <property type="entry name" value="PIPLC_X_DOMAIN"/>
    <property type="match status" value="1"/>
</dbReference>
<evidence type="ECO:0000256" key="1">
    <source>
        <dbReference type="ARBA" id="ARBA00004496"/>
    </source>
</evidence>
<dbReference type="InterPro" id="IPR001711">
    <property type="entry name" value="PLipase_C_Pinositol-sp_Y"/>
</dbReference>
<dbReference type="SMART" id="SM00148">
    <property type="entry name" value="PLCXc"/>
    <property type="match status" value="1"/>
</dbReference>
<sequence length="673" mass="77589">MLGKKEPDGIVLDALFSMKIGAKMLKHKRNGKIYPRQFYLYNSEDVISYHNTKKLFKKPTSYFIKEIDEIRDGLRSNTFQRFLKRKTIRQKDETCAFTIMYDNHQKELHLTAPDQRIRDLWITGLKHLIERYSDSGQRNFISSDSSSNADDKMLSDESMRMNIDELKTFLKHAQHQHDITSDRAAKMIEQYEMNPELRNQHLLDIDGFRNLMSSEEFDLMKPLCAHRPYQDMTKPLTHYNINTSHNTYLFQSQVIGASNAEAYSRVLLKGGRAVELDCYDGPDGKPIVKHAWTLVSPCLFETIIHIIKLNCWKASEYPVILNIENHCSIPQQKEMARVLNAVLGEHLLTEALPTTNPSVLPSPEALKKKVLIRSRKISRPTKSTQTLQQEDEDDSPTNPLSEVMHPDFAQLLIYLQNVPFRGLEYARANYSCCQTSSLGESKFDDEVEKDPLGFIKQTQYRIIRTYPGGIRQDSTAMNYQTCDEHMMLNSGRFLDNGGCGYVLKPEFLTNPDSKFNPFSYDVDNQSTTTLSFIRDSSVHLTLTIISGQYLTNTAVKDLVDPYVRVYTHGVSCDNQNQKTHVINNNGLNPMWNHRMEFDIAVPQLCLIRFVVLDSDKFSSDDIIGQYCAPLTTIQKGFRHVRLREKDDDISCSTLFIHVDIELENNEIIYRTRL</sequence>
<dbReference type="Pfam" id="PF09279">
    <property type="entry name" value="EF-hand_like"/>
    <property type="match status" value="1"/>
</dbReference>
<name>A0A8S2DVU5_9BILA</name>
<dbReference type="EC" id="3.1.4.11" evidence="4"/>
<dbReference type="SMART" id="SM00233">
    <property type="entry name" value="PH"/>
    <property type="match status" value="1"/>
</dbReference>
<dbReference type="GO" id="GO:0004435">
    <property type="term" value="F:phosphatidylinositol-4,5-bisphosphate phospholipase C activity"/>
    <property type="evidence" value="ECO:0007669"/>
    <property type="project" value="UniProtKB-EC"/>
</dbReference>
<keyword evidence="3" id="KW-0807">Transducer</keyword>
<dbReference type="SMART" id="SM00239">
    <property type="entry name" value="C2"/>
    <property type="match status" value="1"/>
</dbReference>
<dbReference type="GO" id="GO:0016042">
    <property type="term" value="P:lipid catabolic process"/>
    <property type="evidence" value="ECO:0007669"/>
    <property type="project" value="UniProtKB-KW"/>
</dbReference>
<dbReference type="Pfam" id="PF00388">
    <property type="entry name" value="PI-PLC-X"/>
    <property type="match status" value="1"/>
</dbReference>
<dbReference type="Proteomes" id="UP000682733">
    <property type="component" value="Unassembled WGS sequence"/>
</dbReference>
<dbReference type="Pfam" id="PF00168">
    <property type="entry name" value="C2"/>
    <property type="match status" value="1"/>
</dbReference>
<dbReference type="Gene3D" id="1.10.238.10">
    <property type="entry name" value="EF-hand"/>
    <property type="match status" value="1"/>
</dbReference>
<feature type="domain" description="PI-PLC Y-box" evidence="7">
    <location>
        <begin position="408"/>
        <end position="508"/>
    </location>
</feature>
<comment type="subcellular location">
    <subcellularLocation>
        <location evidence="1">Cytoplasm</location>
    </subcellularLocation>
</comment>
<dbReference type="SMART" id="SM00149">
    <property type="entry name" value="PLCYc"/>
    <property type="match status" value="1"/>
</dbReference>
<dbReference type="PANTHER" id="PTHR10336">
    <property type="entry name" value="PHOSPHOINOSITIDE-SPECIFIC PHOSPHOLIPASE C FAMILY PROTEIN"/>
    <property type="match status" value="1"/>
</dbReference>
<dbReference type="SUPFAM" id="SSF50729">
    <property type="entry name" value="PH domain-like"/>
    <property type="match status" value="1"/>
</dbReference>
<feature type="region of interest" description="Disordered" evidence="5">
    <location>
        <begin position="379"/>
        <end position="401"/>
    </location>
</feature>
<reference evidence="8" key="1">
    <citation type="submission" date="2021-02" db="EMBL/GenBank/DDBJ databases">
        <authorList>
            <person name="Nowell W R."/>
        </authorList>
    </citation>
    <scope>NUCLEOTIDE SEQUENCE</scope>
</reference>
<dbReference type="PANTHER" id="PTHR10336:SF209">
    <property type="entry name" value="PHOSPHOINOSITIDE PHOSPHOLIPASE C"/>
    <property type="match status" value="1"/>
</dbReference>
<dbReference type="PROSITE" id="PS50008">
    <property type="entry name" value="PIPLC_Y_DOMAIN"/>
    <property type="match status" value="1"/>
</dbReference>
<dbReference type="Pfam" id="PF16457">
    <property type="entry name" value="PH_12"/>
    <property type="match status" value="1"/>
</dbReference>
<dbReference type="FunFam" id="1.10.238.10:FF:000005">
    <property type="entry name" value="Phosphoinositide phospholipase C"/>
    <property type="match status" value="1"/>
</dbReference>
<evidence type="ECO:0000259" key="7">
    <source>
        <dbReference type="PROSITE" id="PS50008"/>
    </source>
</evidence>
<dbReference type="InterPro" id="IPR001192">
    <property type="entry name" value="PI-PLC_fam"/>
</dbReference>
<feature type="domain" description="C2" evidence="6">
    <location>
        <begin position="522"/>
        <end position="644"/>
    </location>
</feature>
<dbReference type="Gene3D" id="3.20.20.190">
    <property type="entry name" value="Phosphatidylinositol (PI) phosphodiesterase"/>
    <property type="match status" value="1"/>
</dbReference>
<dbReference type="GO" id="GO:0005737">
    <property type="term" value="C:cytoplasm"/>
    <property type="evidence" value="ECO:0007669"/>
    <property type="project" value="UniProtKB-SubCell"/>
</dbReference>
<evidence type="ECO:0000259" key="6">
    <source>
        <dbReference type="PROSITE" id="PS50004"/>
    </source>
</evidence>
<dbReference type="CDD" id="cd00275">
    <property type="entry name" value="C2_PLC_like"/>
    <property type="match status" value="1"/>
</dbReference>
<comment type="catalytic activity">
    <reaction evidence="4">
        <text>a 1,2-diacyl-sn-glycero-3-phospho-(1D-myo-inositol-4,5-bisphosphate) + H2O = 1D-myo-inositol 1,4,5-trisphosphate + a 1,2-diacyl-sn-glycerol + H(+)</text>
        <dbReference type="Rhea" id="RHEA:33179"/>
        <dbReference type="ChEBI" id="CHEBI:15377"/>
        <dbReference type="ChEBI" id="CHEBI:15378"/>
        <dbReference type="ChEBI" id="CHEBI:17815"/>
        <dbReference type="ChEBI" id="CHEBI:58456"/>
        <dbReference type="ChEBI" id="CHEBI:203600"/>
        <dbReference type="EC" id="3.1.4.11"/>
    </reaction>
</comment>
<evidence type="ECO:0000256" key="5">
    <source>
        <dbReference type="SAM" id="MobiDB-lite"/>
    </source>
</evidence>
<proteinExistence type="predicted"/>
<dbReference type="InterPro" id="IPR035892">
    <property type="entry name" value="C2_domain_sf"/>
</dbReference>
<dbReference type="SUPFAM" id="SSF51695">
    <property type="entry name" value="PLC-like phosphodiesterases"/>
    <property type="match status" value="1"/>
</dbReference>